<evidence type="ECO:0000259" key="6">
    <source>
        <dbReference type="Pfam" id="PF01699"/>
    </source>
</evidence>
<dbReference type="InterPro" id="IPR004837">
    <property type="entry name" value="NaCa_Exmemb"/>
</dbReference>
<feature type="domain" description="Sodium/calcium exchanger membrane region" evidence="6">
    <location>
        <begin position="13"/>
        <end position="154"/>
    </location>
</feature>
<dbReference type="AlphaFoldDB" id="A0A0D6JB55"/>
<evidence type="ECO:0000256" key="3">
    <source>
        <dbReference type="ARBA" id="ARBA00022989"/>
    </source>
</evidence>
<dbReference type="InterPro" id="IPR044880">
    <property type="entry name" value="NCX_ion-bd_dom_sf"/>
</dbReference>
<keyword evidence="4 5" id="KW-0472">Membrane</keyword>
<keyword evidence="3 5" id="KW-1133">Transmembrane helix</keyword>
<sequence length="350" mass="35748">MPSFEDLGLAGNVAAFLAAAFVVWRAGYRMSHYADIISVKTGLGHALLGLLLLGGVTSLPEVAVTVTASAGGNAPLAINNILGGVAMQVTILAIADFAIGRRALTSVVPDPVVLLQGALNIVLLSIAACAAIAGDIVLGGVGLFSWIILVMFLLSIWILTQAEQRKPWLANLPTHGSLSDASQESAPPNKGYEMPLSAVLIKAGVAGALILVAGFVVARTAEIIADETGIGQSFVGAALVAISTSLPEISTVLAAVRANLFTLAISDILGTNLFDVGLLFVVDAVGDSSPALASAGKFGAVAAVLGILVTALFLVGLAERRDRTIFRLGIDSIAVLVAYVGGMALLFTLR</sequence>
<feature type="transmembrane region" description="Helical" evidence="5">
    <location>
        <begin position="330"/>
        <end position="349"/>
    </location>
</feature>
<gene>
    <name evidence="7" type="ORF">YBN1229_v1_0657</name>
</gene>
<dbReference type="Proteomes" id="UP000033187">
    <property type="component" value="Chromosome 1"/>
</dbReference>
<feature type="transmembrane region" description="Helical" evidence="5">
    <location>
        <begin position="139"/>
        <end position="159"/>
    </location>
</feature>
<organism evidence="7 8">
    <name type="scientific">Candidatus Filomicrobium marinum</name>
    <dbReference type="NCBI Taxonomy" id="1608628"/>
    <lineage>
        <taxon>Bacteria</taxon>
        <taxon>Pseudomonadati</taxon>
        <taxon>Pseudomonadota</taxon>
        <taxon>Alphaproteobacteria</taxon>
        <taxon>Hyphomicrobiales</taxon>
        <taxon>Hyphomicrobiaceae</taxon>
        <taxon>Filomicrobium</taxon>
    </lineage>
</organism>
<reference evidence="8" key="1">
    <citation type="submission" date="2015-02" db="EMBL/GenBank/DDBJ databases">
        <authorList>
            <person name="Chooi Y.-H."/>
        </authorList>
    </citation>
    <scope>NUCLEOTIDE SEQUENCE [LARGE SCALE GENOMIC DNA]</scope>
    <source>
        <strain evidence="8">strain Y</strain>
    </source>
</reference>
<dbReference type="GO" id="GO:0016020">
    <property type="term" value="C:membrane"/>
    <property type="evidence" value="ECO:0007669"/>
    <property type="project" value="UniProtKB-SubCell"/>
</dbReference>
<accession>A0A0D6JB55</accession>
<evidence type="ECO:0000313" key="8">
    <source>
        <dbReference type="Proteomes" id="UP000033187"/>
    </source>
</evidence>
<comment type="subcellular location">
    <subcellularLocation>
        <location evidence="1">Membrane</location>
        <topology evidence="1">Multi-pass membrane protein</topology>
    </subcellularLocation>
</comment>
<dbReference type="Gene3D" id="1.20.1420.30">
    <property type="entry name" value="NCX, central ion-binding region"/>
    <property type="match status" value="2"/>
</dbReference>
<dbReference type="RefSeq" id="WP_046476558.1">
    <property type="nucleotide sequence ID" value="NZ_LN829118.1"/>
</dbReference>
<proteinExistence type="predicted"/>
<dbReference type="EMBL" id="LN829119">
    <property type="protein sequence ID" value="CPR16115.1"/>
    <property type="molecule type" value="Genomic_DNA"/>
</dbReference>
<feature type="transmembrane region" description="Helical" evidence="5">
    <location>
        <begin position="36"/>
        <end position="56"/>
    </location>
</feature>
<protein>
    <recommendedName>
        <fullName evidence="6">Sodium/calcium exchanger membrane region domain-containing protein</fullName>
    </recommendedName>
</protein>
<dbReference type="Pfam" id="PF01699">
    <property type="entry name" value="Na_Ca_ex"/>
    <property type="match status" value="2"/>
</dbReference>
<feature type="transmembrane region" description="Helical" evidence="5">
    <location>
        <begin position="6"/>
        <end position="24"/>
    </location>
</feature>
<feature type="transmembrane region" description="Helical" evidence="5">
    <location>
        <begin position="199"/>
        <end position="218"/>
    </location>
</feature>
<feature type="transmembrane region" description="Helical" evidence="5">
    <location>
        <begin position="268"/>
        <end position="286"/>
    </location>
</feature>
<dbReference type="GO" id="GO:0055085">
    <property type="term" value="P:transmembrane transport"/>
    <property type="evidence" value="ECO:0007669"/>
    <property type="project" value="InterPro"/>
</dbReference>
<dbReference type="KEGG" id="fil:BN1229_v1_0653"/>
<evidence type="ECO:0000256" key="1">
    <source>
        <dbReference type="ARBA" id="ARBA00004141"/>
    </source>
</evidence>
<feature type="transmembrane region" description="Helical" evidence="5">
    <location>
        <begin position="298"/>
        <end position="318"/>
    </location>
</feature>
<dbReference type="OrthoDB" id="153124at2"/>
<evidence type="ECO:0000256" key="5">
    <source>
        <dbReference type="SAM" id="Phobius"/>
    </source>
</evidence>
<feature type="transmembrane region" description="Helical" evidence="5">
    <location>
        <begin position="112"/>
        <end position="133"/>
    </location>
</feature>
<evidence type="ECO:0000256" key="2">
    <source>
        <dbReference type="ARBA" id="ARBA00022692"/>
    </source>
</evidence>
<feature type="transmembrane region" description="Helical" evidence="5">
    <location>
        <begin position="76"/>
        <end position="100"/>
    </location>
</feature>
<keyword evidence="2 5" id="KW-0812">Transmembrane</keyword>
<name>A0A0D6JB55_9HYPH</name>
<dbReference type="KEGG" id="fiy:BN1229_v1_0657"/>
<feature type="domain" description="Sodium/calcium exchanger membrane region" evidence="6">
    <location>
        <begin position="205"/>
        <end position="345"/>
    </location>
</feature>
<evidence type="ECO:0000313" key="7">
    <source>
        <dbReference type="EMBL" id="CPR16115.1"/>
    </source>
</evidence>
<keyword evidence="8" id="KW-1185">Reference proteome</keyword>
<evidence type="ECO:0000256" key="4">
    <source>
        <dbReference type="ARBA" id="ARBA00023136"/>
    </source>
</evidence>